<dbReference type="AlphaFoldDB" id="A0A2U3ANQ9"/>
<protein>
    <submittedName>
        <fullName evidence="4">Cell surface protein</fullName>
    </submittedName>
</protein>
<dbReference type="Pfam" id="PF13731">
    <property type="entry name" value="WxL"/>
    <property type="match status" value="1"/>
</dbReference>
<evidence type="ECO:0000259" key="3">
    <source>
        <dbReference type="Pfam" id="PF13731"/>
    </source>
</evidence>
<evidence type="ECO:0000313" key="5">
    <source>
        <dbReference type="Proteomes" id="UP000245938"/>
    </source>
</evidence>
<feature type="compositionally biased region" description="Basic and acidic residues" evidence="1">
    <location>
        <begin position="99"/>
        <end position="109"/>
    </location>
</feature>
<dbReference type="InterPro" id="IPR027994">
    <property type="entry name" value="WxL_dom"/>
</dbReference>
<organism evidence="4 5">
    <name type="scientific">Kurthia sibirica</name>
    <dbReference type="NCBI Taxonomy" id="202750"/>
    <lineage>
        <taxon>Bacteria</taxon>
        <taxon>Bacillati</taxon>
        <taxon>Bacillota</taxon>
        <taxon>Bacilli</taxon>
        <taxon>Bacillales</taxon>
        <taxon>Caryophanaceae</taxon>
        <taxon>Kurthia</taxon>
    </lineage>
</organism>
<evidence type="ECO:0000256" key="1">
    <source>
        <dbReference type="SAM" id="MobiDB-lite"/>
    </source>
</evidence>
<evidence type="ECO:0000256" key="2">
    <source>
        <dbReference type="SAM" id="SignalP"/>
    </source>
</evidence>
<evidence type="ECO:0000313" key="4">
    <source>
        <dbReference type="EMBL" id="PWI26174.1"/>
    </source>
</evidence>
<dbReference type="EMBL" id="QFVR01000004">
    <property type="protein sequence ID" value="PWI26174.1"/>
    <property type="molecule type" value="Genomic_DNA"/>
</dbReference>
<reference evidence="4 5" key="1">
    <citation type="submission" date="2018-05" db="EMBL/GenBank/DDBJ databases">
        <title>Kurthia sibirica genome sequence.</title>
        <authorList>
            <person name="Maclea K.S."/>
            <person name="Goen A.E."/>
        </authorList>
    </citation>
    <scope>NUCLEOTIDE SEQUENCE [LARGE SCALE GENOMIC DNA]</scope>
    <source>
        <strain evidence="4 5">ATCC 49154</strain>
    </source>
</reference>
<dbReference type="OrthoDB" id="2356942at2"/>
<gene>
    <name evidence="4" type="ORF">DEX24_04415</name>
</gene>
<comment type="caution">
    <text evidence="4">The sequence shown here is derived from an EMBL/GenBank/DDBJ whole genome shotgun (WGS) entry which is preliminary data.</text>
</comment>
<sequence>MKVVKYTAAAALLLSLGAGALTANAETKEYKSTGTLKLIQDTSITPPVDPVNPTDPVIPVDPPGPGTAGPLSIDFASNLDFGEQSISTVTETYHAKPTKVKDSEGETSDRPNYVQVTDKRGGQKGWTLSVKQSGQFATKDNADVEDGIELSGAQITLNNGAAVKAETSEATAPTIVKSEIILDAENASASTVMGAKVGEGGGTWINRFGDINNMADSISLKVPGGSLKEAATYNTELVWSIDSTPANEL</sequence>
<feature type="signal peptide" evidence="2">
    <location>
        <begin position="1"/>
        <end position="25"/>
    </location>
</feature>
<dbReference type="RefSeq" id="WP_109305197.1">
    <property type="nucleotide sequence ID" value="NZ_BJUF01000008.1"/>
</dbReference>
<feature type="region of interest" description="Disordered" evidence="1">
    <location>
        <begin position="92"/>
        <end position="118"/>
    </location>
</feature>
<name>A0A2U3ANQ9_9BACL</name>
<keyword evidence="2" id="KW-0732">Signal</keyword>
<feature type="chain" id="PRO_5015521226" evidence="2">
    <location>
        <begin position="26"/>
        <end position="249"/>
    </location>
</feature>
<feature type="domain" description="WxL" evidence="3">
    <location>
        <begin position="25"/>
        <end position="245"/>
    </location>
</feature>
<proteinExistence type="predicted"/>
<accession>A0A2U3ANQ9</accession>
<keyword evidence="5" id="KW-1185">Reference proteome</keyword>
<dbReference type="Proteomes" id="UP000245938">
    <property type="component" value="Unassembled WGS sequence"/>
</dbReference>